<evidence type="ECO:0000313" key="2">
    <source>
        <dbReference type="Proteomes" id="UP001140066"/>
    </source>
</evidence>
<comment type="caution">
    <text evidence="1">The sequence shown here is derived from an EMBL/GenBank/DDBJ whole genome shotgun (WGS) entry which is preliminary data.</text>
</comment>
<organism evidence="1 2">
    <name type="scientific">Coemansia linderi</name>
    <dbReference type="NCBI Taxonomy" id="2663919"/>
    <lineage>
        <taxon>Eukaryota</taxon>
        <taxon>Fungi</taxon>
        <taxon>Fungi incertae sedis</taxon>
        <taxon>Zoopagomycota</taxon>
        <taxon>Kickxellomycotina</taxon>
        <taxon>Kickxellomycetes</taxon>
        <taxon>Kickxellales</taxon>
        <taxon>Kickxellaceae</taxon>
        <taxon>Coemansia</taxon>
    </lineage>
</organism>
<proteinExistence type="predicted"/>
<reference evidence="1" key="1">
    <citation type="submission" date="2022-07" db="EMBL/GenBank/DDBJ databases">
        <title>Phylogenomic reconstructions and comparative analyses of Kickxellomycotina fungi.</title>
        <authorList>
            <person name="Reynolds N.K."/>
            <person name="Stajich J.E."/>
            <person name="Barry K."/>
            <person name="Grigoriev I.V."/>
            <person name="Crous P."/>
            <person name="Smith M.E."/>
        </authorList>
    </citation>
    <scope>NUCLEOTIDE SEQUENCE</scope>
    <source>
        <strain evidence="1">BCRC 34191</strain>
    </source>
</reference>
<dbReference type="EMBL" id="JANBUK010001482">
    <property type="protein sequence ID" value="KAJ2780502.1"/>
    <property type="molecule type" value="Genomic_DNA"/>
</dbReference>
<gene>
    <name evidence="1" type="ORF">GGI18_003813</name>
</gene>
<protein>
    <submittedName>
        <fullName evidence="1">Uncharacterized protein</fullName>
    </submittedName>
</protein>
<dbReference type="Proteomes" id="UP001140066">
    <property type="component" value="Unassembled WGS sequence"/>
</dbReference>
<sequence length="316" mass="34936">MDKRIGDWLGPSIAAHVMKRLANKHPSCPLSIHVAIDQTVYASEVRKQGLSYHVEGAERPTWRPLLLLVPVRLGLSRLNLGYVPKIKTLFQIPQSVGLVGGKPSRSFYFIGRQGDNLFYLDPHVTRQHMPRSSALDNEGSDSDSDSSEFEMFGIPEVDEYHTTHICSMPIHRLDPSMLLGFLFNTEAEWDTFVMAATDKESQRSICTGSSPLFTLLSGSSMMTPQFESIVQPIPGHITKVAAVPDASAGRMSPRVNSDSQVKSPRHLQHMPMAAPPPQLSRIRSASSPRFTVASTSRISLPDEGAKPGEEDEFEML</sequence>
<keyword evidence="2" id="KW-1185">Reference proteome</keyword>
<accession>A0ACC1KB21</accession>
<evidence type="ECO:0000313" key="1">
    <source>
        <dbReference type="EMBL" id="KAJ2780502.1"/>
    </source>
</evidence>
<name>A0ACC1KB21_9FUNG</name>